<reference evidence="2 3" key="1">
    <citation type="submission" date="2020-07" db="EMBL/GenBank/DDBJ databases">
        <title>Novel species isolated from subtropical streams in China.</title>
        <authorList>
            <person name="Lu H."/>
        </authorList>
    </citation>
    <scope>NUCLEOTIDE SEQUENCE [LARGE SCALE GENOMIC DNA]</scope>
    <source>
        <strain evidence="2 3">FT3S</strain>
    </source>
</reference>
<dbReference type="AlphaFoldDB" id="A0A7W2EEG4"/>
<dbReference type="Gene3D" id="3.20.20.140">
    <property type="entry name" value="Metal-dependent hydrolases"/>
    <property type="match status" value="1"/>
</dbReference>
<keyword evidence="2" id="KW-0378">Hydrolase</keyword>
<dbReference type="EMBL" id="JACEZS010000002">
    <property type="protein sequence ID" value="MBA5604453.1"/>
    <property type="molecule type" value="Genomic_DNA"/>
</dbReference>
<comment type="caution">
    <text evidence="2">The sequence shown here is derived from an EMBL/GenBank/DDBJ whole genome shotgun (WGS) entry which is preliminary data.</text>
</comment>
<proteinExistence type="predicted"/>
<dbReference type="RefSeq" id="WP_182214187.1">
    <property type="nucleotide sequence ID" value="NZ_JACEZS010000002.1"/>
</dbReference>
<dbReference type="Proteomes" id="UP000566711">
    <property type="component" value="Unassembled WGS sequence"/>
</dbReference>
<dbReference type="SUPFAM" id="SSF89550">
    <property type="entry name" value="PHP domain-like"/>
    <property type="match status" value="1"/>
</dbReference>
<dbReference type="InterPro" id="IPR016195">
    <property type="entry name" value="Pol/histidinol_Pase-like"/>
</dbReference>
<name>A0A7W2EEG4_9BURK</name>
<sequence length="546" mass="58587">MAWASAAPLPPRTPARTQAQPDHREFDATLDVPYRAGPGAHRTIAVYLNYPDQGRRHRAAWQLELRSRTGAVLRRWHGAAQLGAQPLTVRLDWDGRAGGTHRVPAPGAYRLRLRARSGASIITQQWPIALGTTPLEALPPLRPLATGAARPATSGPPAPDEADIRPYTVYYGNLHSQTNHSDGGGDLAHCTGAQDPQSAALGPPDAYAYAQAHGLDFLMTSEHNHMYDGSDGTNPDADPQQATALYQRGLQDATTYNASHPGFLAIYGQEWGVIASGGHLNIFNSPELLGWERNASGQLLADTATAKNDYASLYSLMRARGWLGQFNHPAPDQFKVNGVPLAYTPDGDEVMALCEVMNSSAFSHSADESESHRSNYEAVCDQLLEAGYHVAFSSDQDNHCANWGASYSNRSAILLPSGTALDNASLLAALRARRVFATMDKQAQIVLTANGHLMGERFVNCGPLALSVRYAGAPGRAVAELTIIEGVPGRNGAVSELAHTADTSLTPAPGQHFYYARLTQDDGKLLWSAPVWVSQQPASLSCAVPP</sequence>
<dbReference type="NCBIfam" id="NF038032">
    <property type="entry name" value="CehA_McbA_metalo"/>
    <property type="match status" value="1"/>
</dbReference>
<dbReference type="GO" id="GO:0016787">
    <property type="term" value="F:hydrolase activity"/>
    <property type="evidence" value="ECO:0007669"/>
    <property type="project" value="UniProtKB-KW"/>
</dbReference>
<evidence type="ECO:0000256" key="1">
    <source>
        <dbReference type="SAM" id="MobiDB-lite"/>
    </source>
</evidence>
<protein>
    <submittedName>
        <fullName evidence="2">CehA/McbA family metallohydrolase</fullName>
    </submittedName>
</protein>
<accession>A0A7W2EEG4</accession>
<evidence type="ECO:0000313" key="3">
    <source>
        <dbReference type="Proteomes" id="UP000566711"/>
    </source>
</evidence>
<evidence type="ECO:0000313" key="2">
    <source>
        <dbReference type="EMBL" id="MBA5604453.1"/>
    </source>
</evidence>
<feature type="region of interest" description="Disordered" evidence="1">
    <location>
        <begin position="1"/>
        <end position="23"/>
    </location>
</feature>
<gene>
    <name evidence="2" type="ORF">H3H36_03645</name>
</gene>
<organism evidence="2 3">
    <name type="scientific">Rugamonas fusca</name>
    <dbReference type="NCBI Taxonomy" id="2758568"/>
    <lineage>
        <taxon>Bacteria</taxon>
        <taxon>Pseudomonadati</taxon>
        <taxon>Pseudomonadota</taxon>
        <taxon>Betaproteobacteria</taxon>
        <taxon>Burkholderiales</taxon>
        <taxon>Oxalobacteraceae</taxon>
        <taxon>Telluria group</taxon>
        <taxon>Rugamonas</taxon>
    </lineage>
</organism>
<keyword evidence="3" id="KW-1185">Reference proteome</keyword>